<evidence type="ECO:0000313" key="4">
    <source>
        <dbReference type="Proteomes" id="UP000242715"/>
    </source>
</evidence>
<feature type="domain" description="C2H2-type" evidence="2">
    <location>
        <begin position="20"/>
        <end position="43"/>
    </location>
</feature>
<organism evidence="3 4">
    <name type="scientific">Trifolium subterraneum</name>
    <name type="common">Subterranean clover</name>
    <dbReference type="NCBI Taxonomy" id="3900"/>
    <lineage>
        <taxon>Eukaryota</taxon>
        <taxon>Viridiplantae</taxon>
        <taxon>Streptophyta</taxon>
        <taxon>Embryophyta</taxon>
        <taxon>Tracheophyta</taxon>
        <taxon>Spermatophyta</taxon>
        <taxon>Magnoliopsida</taxon>
        <taxon>eudicotyledons</taxon>
        <taxon>Gunneridae</taxon>
        <taxon>Pentapetalae</taxon>
        <taxon>rosids</taxon>
        <taxon>fabids</taxon>
        <taxon>Fabales</taxon>
        <taxon>Fabaceae</taxon>
        <taxon>Papilionoideae</taxon>
        <taxon>50 kb inversion clade</taxon>
        <taxon>NPAAA clade</taxon>
        <taxon>Hologalegina</taxon>
        <taxon>IRL clade</taxon>
        <taxon>Trifolieae</taxon>
        <taxon>Trifolium</taxon>
    </lineage>
</organism>
<keyword evidence="1" id="KW-0863">Zinc-finger</keyword>
<evidence type="ECO:0000256" key="1">
    <source>
        <dbReference type="PROSITE-ProRule" id="PRU00042"/>
    </source>
</evidence>
<keyword evidence="1" id="KW-0479">Metal-binding</keyword>
<gene>
    <name evidence="3" type="ORF">TSUD_333380</name>
</gene>
<name>A0A2Z6N3W5_TRISU</name>
<evidence type="ECO:0000313" key="3">
    <source>
        <dbReference type="EMBL" id="GAU31562.1"/>
    </source>
</evidence>
<dbReference type="InterPro" id="IPR036236">
    <property type="entry name" value="Znf_C2H2_sf"/>
</dbReference>
<dbReference type="InterPro" id="IPR013087">
    <property type="entry name" value="Znf_C2H2_type"/>
</dbReference>
<dbReference type="AlphaFoldDB" id="A0A2Z6N3W5"/>
<evidence type="ECO:0000259" key="2">
    <source>
        <dbReference type="PROSITE" id="PS50157"/>
    </source>
</evidence>
<proteinExistence type="predicted"/>
<reference evidence="4" key="1">
    <citation type="journal article" date="2017" name="Front. Plant Sci.">
        <title>Climate Clever Clovers: New Paradigm to Reduce the Environmental Footprint of Ruminants by Breeding Low Methanogenic Forages Utilizing Haplotype Variation.</title>
        <authorList>
            <person name="Kaur P."/>
            <person name="Appels R."/>
            <person name="Bayer P.E."/>
            <person name="Keeble-Gagnere G."/>
            <person name="Wang J."/>
            <person name="Hirakawa H."/>
            <person name="Shirasawa K."/>
            <person name="Vercoe P."/>
            <person name="Stefanova K."/>
            <person name="Durmic Z."/>
            <person name="Nichols P."/>
            <person name="Revell C."/>
            <person name="Isobe S.N."/>
            <person name="Edwards D."/>
            <person name="Erskine W."/>
        </authorList>
    </citation>
    <scope>NUCLEOTIDE SEQUENCE [LARGE SCALE GENOMIC DNA]</scope>
    <source>
        <strain evidence="4">cv. Daliak</strain>
    </source>
</reference>
<dbReference type="Gene3D" id="3.30.160.60">
    <property type="entry name" value="Classic Zinc Finger"/>
    <property type="match status" value="1"/>
</dbReference>
<sequence length="76" mass="8532">MGNCSSTDDSASMEVGSRFFACDSCNRKLNTKKKLKAHKKSTHPNAVYPCSKCKVPVGTKDERNEHYNKMECSKKD</sequence>
<keyword evidence="1" id="KW-0862">Zinc</keyword>
<protein>
    <recommendedName>
        <fullName evidence="2">C2H2-type domain-containing protein</fullName>
    </recommendedName>
</protein>
<dbReference type="PROSITE" id="PS50157">
    <property type="entry name" value="ZINC_FINGER_C2H2_2"/>
    <property type="match status" value="1"/>
</dbReference>
<keyword evidence="4" id="KW-1185">Reference proteome</keyword>
<accession>A0A2Z6N3W5</accession>
<dbReference type="GO" id="GO:0008270">
    <property type="term" value="F:zinc ion binding"/>
    <property type="evidence" value="ECO:0007669"/>
    <property type="project" value="UniProtKB-KW"/>
</dbReference>
<dbReference type="PROSITE" id="PS00028">
    <property type="entry name" value="ZINC_FINGER_C2H2_1"/>
    <property type="match status" value="1"/>
</dbReference>
<dbReference type="EMBL" id="DF973459">
    <property type="protein sequence ID" value="GAU31562.1"/>
    <property type="molecule type" value="Genomic_DNA"/>
</dbReference>
<dbReference type="SUPFAM" id="SSF57667">
    <property type="entry name" value="beta-beta-alpha zinc fingers"/>
    <property type="match status" value="1"/>
</dbReference>
<dbReference type="Proteomes" id="UP000242715">
    <property type="component" value="Unassembled WGS sequence"/>
</dbReference>